<evidence type="ECO:0000313" key="10">
    <source>
        <dbReference type="Proteomes" id="UP000515161"/>
    </source>
</evidence>
<evidence type="ECO:0000256" key="1">
    <source>
        <dbReference type="ARBA" id="ARBA00004123"/>
    </source>
</evidence>
<evidence type="ECO:0000256" key="5">
    <source>
        <dbReference type="ARBA" id="ARBA00023212"/>
    </source>
</evidence>
<dbReference type="KEGG" id="gacu:117547706"/>
<keyword evidence="4" id="KW-0963">Cytoplasm</keyword>
<name>A0A6P8VBH5_GYMAC</name>
<keyword evidence="6" id="KW-0539">Nucleus</keyword>
<dbReference type="Pfam" id="PF06886">
    <property type="entry name" value="TPX2"/>
    <property type="match status" value="1"/>
</dbReference>
<dbReference type="GO" id="GO:0005874">
    <property type="term" value="C:microtubule"/>
    <property type="evidence" value="ECO:0007669"/>
    <property type="project" value="InterPro"/>
</dbReference>
<dbReference type="AlphaFoldDB" id="A0A6P8VBH5"/>
<dbReference type="InParanoid" id="A0A6P8VBH5"/>
<accession>A0A6P8VBH5</accession>
<dbReference type="InterPro" id="IPR027329">
    <property type="entry name" value="TPX2_C"/>
</dbReference>
<dbReference type="InterPro" id="IPR027330">
    <property type="entry name" value="TPX2_central_dom"/>
</dbReference>
<proteinExistence type="inferred from homology"/>
<dbReference type="GO" id="GO:0005634">
    <property type="term" value="C:nucleus"/>
    <property type="evidence" value="ECO:0007669"/>
    <property type="project" value="UniProtKB-SubCell"/>
</dbReference>
<dbReference type="PANTHER" id="PTHR14326">
    <property type="entry name" value="TARGETING PROTEIN FOR XKLP2"/>
    <property type="match status" value="1"/>
</dbReference>
<reference evidence="11" key="1">
    <citation type="submission" date="2025-08" db="UniProtKB">
        <authorList>
            <consortium name="RefSeq"/>
        </authorList>
    </citation>
    <scope>IDENTIFICATION</scope>
</reference>
<keyword evidence="5" id="KW-0206">Cytoskeleton</keyword>
<gene>
    <name evidence="11" type="primary">LOC117547706</name>
</gene>
<feature type="compositionally biased region" description="Pro residues" evidence="7">
    <location>
        <begin position="79"/>
        <end position="97"/>
    </location>
</feature>
<dbReference type="OrthoDB" id="1684416at2759"/>
<dbReference type="FunCoup" id="A0A6P8VBH5">
    <property type="interactions" value="284"/>
</dbReference>
<feature type="region of interest" description="Disordered" evidence="7">
    <location>
        <begin position="577"/>
        <end position="609"/>
    </location>
</feature>
<feature type="compositionally biased region" description="Polar residues" evidence="7">
    <location>
        <begin position="154"/>
        <end position="172"/>
    </location>
</feature>
<feature type="compositionally biased region" description="Low complexity" evidence="7">
    <location>
        <begin position="173"/>
        <end position="189"/>
    </location>
</feature>
<evidence type="ECO:0000256" key="7">
    <source>
        <dbReference type="SAM" id="MobiDB-lite"/>
    </source>
</evidence>
<evidence type="ECO:0000256" key="4">
    <source>
        <dbReference type="ARBA" id="ARBA00022490"/>
    </source>
</evidence>
<comment type="similarity">
    <text evidence="3">Belongs to the TPX2 family.</text>
</comment>
<sequence length="633" mass="72075">MADSDSGDRYEFDAPSHVVDMLMLAEQKAEGEDKWFEQQTSDGRLVTPLRTDKSFRDIHDLDLRRAIVAPQIKVDDIPAPIPPPPPPPSPPPSPTPPANLVTSWGAGSPARTGARSKRTSNPPAPRRVLKRKEASSGPAPPLKKHKKTPEPRKSSSVLRRSKCPQNSRTAPKSQAAASATSNTSNTEPSSSEDQEMERIRTLQNEVALHRKQNEASYKAALAGSDCLQFQNRTPDRYHLRSRKSINKGPSGVKGDKLKLTQSHTPHLMTHRRNRPTVTKSSAELEEEELEKQQKFKIIALELNRKILKSAECLKRPPVKESTVPEGFQLQIDKRLHERQTKRPQEAEEKHPSFRAQPLPRKILEGVVGLPDKKVLQPTVPESPAFILKKRVRVEKVEEVKQPSPIKAPPVPHFGLPFLPQLQENHHVEVCPFSFEERDRERRALKEKKLEEKRNEEVPHFKAQPLPAFDAVLLPEKKRLEPTKPEPFKLLLDERGAVKSSRTEQMAKEEQKREEAAVFKARPNTVTHKEPFQPKKGLRAPVVVEAFALSTERRAHERQEFERLANDKEALRMLMEEQQRQEVEQREKDDVTKMRNDQVHAAQPIRHYKPVAVKKSDVPLTIPHSPNFSDRFRL</sequence>
<protein>
    <submittedName>
        <fullName evidence="11">LOW QUALITY PROTEIN: targeting protein for Xklp2-like</fullName>
    </submittedName>
</protein>
<dbReference type="GO" id="GO:0060236">
    <property type="term" value="P:regulation of mitotic spindle organization"/>
    <property type="evidence" value="ECO:0007669"/>
    <property type="project" value="InterPro"/>
</dbReference>
<evidence type="ECO:0000256" key="6">
    <source>
        <dbReference type="ARBA" id="ARBA00023242"/>
    </source>
</evidence>
<dbReference type="Pfam" id="PF12214">
    <property type="entry name" value="TPX2_importin"/>
    <property type="match status" value="1"/>
</dbReference>
<dbReference type="PANTHER" id="PTHR14326:SF44">
    <property type="entry name" value="TARGETING PROTEIN FOR XKLP2"/>
    <property type="match status" value="1"/>
</dbReference>
<keyword evidence="10" id="KW-1185">Reference proteome</keyword>
<evidence type="ECO:0000259" key="8">
    <source>
        <dbReference type="Pfam" id="PF06886"/>
    </source>
</evidence>
<dbReference type="Proteomes" id="UP000515161">
    <property type="component" value="Unplaced"/>
</dbReference>
<evidence type="ECO:0000313" key="11">
    <source>
        <dbReference type="RefSeq" id="XP_034074377.1"/>
    </source>
</evidence>
<comment type="subcellular location">
    <subcellularLocation>
        <location evidence="2">Cytoplasm</location>
        <location evidence="2">Cytoskeleton</location>
        <location evidence="2">Spindle</location>
    </subcellularLocation>
    <subcellularLocation>
        <location evidence="1">Nucleus</location>
    </subcellularLocation>
</comment>
<dbReference type="GO" id="GO:0005819">
    <property type="term" value="C:spindle"/>
    <property type="evidence" value="ECO:0007669"/>
    <property type="project" value="UniProtKB-SubCell"/>
</dbReference>
<feature type="compositionally biased region" description="Basic and acidic residues" evidence="7">
    <location>
        <begin position="577"/>
        <end position="597"/>
    </location>
</feature>
<dbReference type="RefSeq" id="XP_034074377.1">
    <property type="nucleotide sequence ID" value="XM_034218486.1"/>
</dbReference>
<feature type="domain" description="TPX2 central" evidence="9">
    <location>
        <begin position="257"/>
        <end position="385"/>
    </location>
</feature>
<dbReference type="InterPro" id="IPR009675">
    <property type="entry name" value="TPX2_fam"/>
</dbReference>
<organism evidence="10 11">
    <name type="scientific">Gymnodraco acuticeps</name>
    <name type="common">Antarctic dragonfish</name>
    <dbReference type="NCBI Taxonomy" id="8218"/>
    <lineage>
        <taxon>Eukaryota</taxon>
        <taxon>Metazoa</taxon>
        <taxon>Chordata</taxon>
        <taxon>Craniata</taxon>
        <taxon>Vertebrata</taxon>
        <taxon>Euteleostomi</taxon>
        <taxon>Actinopterygii</taxon>
        <taxon>Neopterygii</taxon>
        <taxon>Teleostei</taxon>
        <taxon>Neoteleostei</taxon>
        <taxon>Acanthomorphata</taxon>
        <taxon>Eupercaria</taxon>
        <taxon>Perciformes</taxon>
        <taxon>Notothenioidei</taxon>
        <taxon>Bathydraconidae</taxon>
        <taxon>Gymnodraco</taxon>
    </lineage>
</organism>
<feature type="region of interest" description="Disordered" evidence="7">
    <location>
        <begin position="71"/>
        <end position="204"/>
    </location>
</feature>
<evidence type="ECO:0000259" key="9">
    <source>
        <dbReference type="Pfam" id="PF12214"/>
    </source>
</evidence>
<evidence type="ECO:0000256" key="2">
    <source>
        <dbReference type="ARBA" id="ARBA00004186"/>
    </source>
</evidence>
<evidence type="ECO:0000256" key="3">
    <source>
        <dbReference type="ARBA" id="ARBA00005885"/>
    </source>
</evidence>
<dbReference type="GeneID" id="117547706"/>
<feature type="domain" description="TPX2 C-terminal" evidence="8">
    <location>
        <begin position="546"/>
        <end position="620"/>
    </location>
</feature>